<organism evidence="10">
    <name type="scientific">Micromonas pusilla (strain CCMP1545)</name>
    <name type="common">Picoplanktonic green alga</name>
    <dbReference type="NCBI Taxonomy" id="564608"/>
    <lineage>
        <taxon>Eukaryota</taxon>
        <taxon>Viridiplantae</taxon>
        <taxon>Chlorophyta</taxon>
        <taxon>Mamiellophyceae</taxon>
        <taxon>Mamiellales</taxon>
        <taxon>Mamiellaceae</taxon>
        <taxon>Micromonas</taxon>
    </lineage>
</organism>
<keyword evidence="10" id="KW-1185">Reference proteome</keyword>
<dbReference type="Proteomes" id="UP000001876">
    <property type="component" value="Unassembled WGS sequence"/>
</dbReference>
<dbReference type="Gene3D" id="3.40.50.300">
    <property type="entry name" value="P-loop containing nucleotide triphosphate hydrolases"/>
    <property type="match status" value="2"/>
</dbReference>
<dbReference type="CDD" id="cd00268">
    <property type="entry name" value="DEADc"/>
    <property type="match status" value="1"/>
</dbReference>
<evidence type="ECO:0000313" key="9">
    <source>
        <dbReference type="EMBL" id="EEH52663.1"/>
    </source>
</evidence>
<sequence>MMREACRAMGRLASSSSSSRARPPPSVVAPGRRRATTTTTTTTNAAAAAAAADEGSATSTSFASLASSSSLHADVARALSALGFDDATTTQAAAIPSIAANDDVVLAAETGSGKTFAYLAPIISNLTARNAVGVGRVGALILCPNATLCAQVAAAADSLRRADGATPLVRTVALTPNAMLDDRNLPDVVVATPARAAADVLRFNDGGWRRGNFHPAVVHIRHVVFDEADALLSGGYLRAVRGCFDVLYREEKLAALGLTAPPASDDDADVASADSSDLGDVAADRDSADVTADPGWTGDAKRNDAAYEKDWRDDHDDVGGGGGGRDRDRRPRGYHRGPALGGKGLVGSGAGRDFRRQYVFAAATVMSNGKKTPGAIIRHGFPDARWVQGKRLHMAVERVTQEWISVDDRTRADALGTALGIPLAKSSDAPSADVDKTDADVSRRDRTMVFVNSSDACEAVAAEVSRQGLHRVASFHADVDASSRAARLAAFARGELDVLVCTDSAARGVDVPGVTHVVQAEFAGNAVDYLHRIGRTARAGAPGRVTNLYGEVNADLVAAVRDAARRGEGVESAFSRKRSFRKKYKKYGPSRTAPQNRK</sequence>
<evidence type="ECO:0000259" key="7">
    <source>
        <dbReference type="PROSITE" id="PS51192"/>
    </source>
</evidence>
<keyword evidence="3" id="KW-0378">Hydrolase</keyword>
<dbReference type="OrthoDB" id="10256233at2759"/>
<feature type="domain" description="Helicase ATP-binding" evidence="7">
    <location>
        <begin position="95"/>
        <end position="280"/>
    </location>
</feature>
<dbReference type="SUPFAM" id="SSF52540">
    <property type="entry name" value="P-loop containing nucleoside triphosphate hydrolases"/>
    <property type="match status" value="1"/>
</dbReference>
<gene>
    <name evidence="9" type="ORF">MICPUCDRAFT_63953</name>
</gene>
<feature type="region of interest" description="Disordered" evidence="6">
    <location>
        <begin position="259"/>
        <end position="348"/>
    </location>
</feature>
<dbReference type="PANTHER" id="PTHR47959">
    <property type="entry name" value="ATP-DEPENDENT RNA HELICASE RHLE-RELATED"/>
    <property type="match status" value="1"/>
</dbReference>
<comment type="similarity">
    <text evidence="1">Belongs to the DEAD box helicase family. DDX21/DDX50 subfamily.</text>
</comment>
<evidence type="ECO:0000256" key="4">
    <source>
        <dbReference type="ARBA" id="ARBA00022806"/>
    </source>
</evidence>
<evidence type="ECO:0000256" key="5">
    <source>
        <dbReference type="ARBA" id="ARBA00022840"/>
    </source>
</evidence>
<evidence type="ECO:0000259" key="8">
    <source>
        <dbReference type="PROSITE" id="PS51194"/>
    </source>
</evidence>
<dbReference type="GeneID" id="9688773"/>
<feature type="domain" description="Helicase C-terminal" evidence="8">
    <location>
        <begin position="433"/>
        <end position="588"/>
    </location>
</feature>
<evidence type="ECO:0000256" key="6">
    <source>
        <dbReference type="SAM" id="MobiDB-lite"/>
    </source>
</evidence>
<dbReference type="SMART" id="SM00487">
    <property type="entry name" value="DEXDc"/>
    <property type="match status" value="1"/>
</dbReference>
<feature type="compositionally biased region" description="Basic and acidic residues" evidence="6">
    <location>
        <begin position="299"/>
        <end position="331"/>
    </location>
</feature>
<feature type="compositionally biased region" description="Low complexity" evidence="6">
    <location>
        <begin position="7"/>
        <end position="21"/>
    </location>
</feature>
<dbReference type="InterPro" id="IPR027417">
    <property type="entry name" value="P-loop_NTPase"/>
</dbReference>
<dbReference type="CDD" id="cd18787">
    <property type="entry name" value="SF2_C_DEAD"/>
    <property type="match status" value="1"/>
</dbReference>
<dbReference type="InterPro" id="IPR011545">
    <property type="entry name" value="DEAD/DEAH_box_helicase_dom"/>
</dbReference>
<feature type="compositionally biased region" description="Gly residues" evidence="6">
    <location>
        <begin position="339"/>
        <end position="348"/>
    </location>
</feature>
<dbReference type="OMA" id="DFQQKGG"/>
<evidence type="ECO:0000256" key="1">
    <source>
        <dbReference type="ARBA" id="ARBA00006517"/>
    </source>
</evidence>
<dbReference type="GO" id="GO:0003724">
    <property type="term" value="F:RNA helicase activity"/>
    <property type="evidence" value="ECO:0007669"/>
    <property type="project" value="TreeGrafter"/>
</dbReference>
<dbReference type="InterPro" id="IPR001650">
    <property type="entry name" value="Helicase_C-like"/>
</dbReference>
<dbReference type="InterPro" id="IPR044742">
    <property type="entry name" value="DEAD/DEAH_RhlB"/>
</dbReference>
<dbReference type="KEGG" id="mpp:MICPUCDRAFT_63953"/>
<dbReference type="GO" id="GO:0003676">
    <property type="term" value="F:nucleic acid binding"/>
    <property type="evidence" value="ECO:0007669"/>
    <property type="project" value="InterPro"/>
</dbReference>
<keyword evidence="4" id="KW-0347">Helicase</keyword>
<dbReference type="InterPro" id="IPR014001">
    <property type="entry name" value="Helicase_ATP-bd"/>
</dbReference>
<protein>
    <submittedName>
        <fullName evidence="9">Predicted protein</fullName>
    </submittedName>
</protein>
<dbReference type="SMART" id="SM00490">
    <property type="entry name" value="HELICc"/>
    <property type="match status" value="1"/>
</dbReference>
<dbReference type="eggNOG" id="KOG0333">
    <property type="taxonomic scope" value="Eukaryota"/>
</dbReference>
<dbReference type="AlphaFoldDB" id="C1N6G2"/>
<dbReference type="InterPro" id="IPR050079">
    <property type="entry name" value="DEAD_box_RNA_helicase"/>
</dbReference>
<name>C1N6G2_MICPC</name>
<keyword evidence="5" id="KW-0067">ATP-binding</keyword>
<feature type="region of interest" description="Disordered" evidence="6">
    <location>
        <begin position="1"/>
        <end position="42"/>
    </location>
</feature>
<dbReference type="GO" id="GO:0005524">
    <property type="term" value="F:ATP binding"/>
    <property type="evidence" value="ECO:0007669"/>
    <property type="project" value="UniProtKB-KW"/>
</dbReference>
<keyword evidence="2" id="KW-0547">Nucleotide-binding</keyword>
<dbReference type="PANTHER" id="PTHR47959:SF1">
    <property type="entry name" value="ATP-DEPENDENT RNA HELICASE DBPA"/>
    <property type="match status" value="1"/>
</dbReference>
<evidence type="ECO:0000256" key="3">
    <source>
        <dbReference type="ARBA" id="ARBA00022801"/>
    </source>
</evidence>
<dbReference type="PROSITE" id="PS51194">
    <property type="entry name" value="HELICASE_CTER"/>
    <property type="match status" value="1"/>
</dbReference>
<dbReference type="GO" id="GO:0005829">
    <property type="term" value="C:cytosol"/>
    <property type="evidence" value="ECO:0007669"/>
    <property type="project" value="TreeGrafter"/>
</dbReference>
<dbReference type="GO" id="GO:0016787">
    <property type="term" value="F:hydrolase activity"/>
    <property type="evidence" value="ECO:0007669"/>
    <property type="project" value="UniProtKB-KW"/>
</dbReference>
<dbReference type="Pfam" id="PF00271">
    <property type="entry name" value="Helicase_C"/>
    <property type="match status" value="1"/>
</dbReference>
<dbReference type="EMBL" id="GG663748">
    <property type="protein sequence ID" value="EEH52663.1"/>
    <property type="molecule type" value="Genomic_DNA"/>
</dbReference>
<proteinExistence type="inferred from homology"/>
<evidence type="ECO:0000313" key="10">
    <source>
        <dbReference type="Proteomes" id="UP000001876"/>
    </source>
</evidence>
<accession>C1N6G2</accession>
<dbReference type="RefSeq" id="XP_003063527.1">
    <property type="nucleotide sequence ID" value="XM_003063481.1"/>
</dbReference>
<reference evidence="9 10" key="1">
    <citation type="journal article" date="2009" name="Science">
        <title>Green evolution and dynamic adaptations revealed by genomes of the marine picoeukaryotes Micromonas.</title>
        <authorList>
            <person name="Worden A.Z."/>
            <person name="Lee J.H."/>
            <person name="Mock T."/>
            <person name="Rouze P."/>
            <person name="Simmons M.P."/>
            <person name="Aerts A.L."/>
            <person name="Allen A.E."/>
            <person name="Cuvelier M.L."/>
            <person name="Derelle E."/>
            <person name="Everett M.V."/>
            <person name="Foulon E."/>
            <person name="Grimwood J."/>
            <person name="Gundlach H."/>
            <person name="Henrissat B."/>
            <person name="Napoli C."/>
            <person name="McDonald S.M."/>
            <person name="Parker M.S."/>
            <person name="Rombauts S."/>
            <person name="Salamov A."/>
            <person name="Von Dassow P."/>
            <person name="Badger J.H."/>
            <person name="Coutinho P.M."/>
            <person name="Demir E."/>
            <person name="Dubchak I."/>
            <person name="Gentemann C."/>
            <person name="Eikrem W."/>
            <person name="Gready J.E."/>
            <person name="John U."/>
            <person name="Lanier W."/>
            <person name="Lindquist E.A."/>
            <person name="Lucas S."/>
            <person name="Mayer K.F."/>
            <person name="Moreau H."/>
            <person name="Not F."/>
            <person name="Otillar R."/>
            <person name="Panaud O."/>
            <person name="Pangilinan J."/>
            <person name="Paulsen I."/>
            <person name="Piegu B."/>
            <person name="Poliakov A."/>
            <person name="Robbens S."/>
            <person name="Schmutz J."/>
            <person name="Toulza E."/>
            <person name="Wyss T."/>
            <person name="Zelensky A."/>
            <person name="Zhou K."/>
            <person name="Armbrust E.V."/>
            <person name="Bhattacharya D."/>
            <person name="Goodenough U.W."/>
            <person name="Van de Peer Y."/>
            <person name="Grigoriev I.V."/>
        </authorList>
    </citation>
    <scope>NUCLEOTIDE SEQUENCE [LARGE SCALE GENOMIC DNA]</scope>
    <source>
        <strain evidence="9 10">CCMP1545</strain>
    </source>
</reference>
<evidence type="ECO:0000256" key="2">
    <source>
        <dbReference type="ARBA" id="ARBA00022741"/>
    </source>
</evidence>
<dbReference type="STRING" id="564608.C1N6G2"/>
<feature type="compositionally biased region" description="Low complexity" evidence="6">
    <location>
        <begin position="270"/>
        <end position="281"/>
    </location>
</feature>
<dbReference type="PROSITE" id="PS51192">
    <property type="entry name" value="HELICASE_ATP_BIND_1"/>
    <property type="match status" value="1"/>
</dbReference>
<dbReference type="Pfam" id="PF00270">
    <property type="entry name" value="DEAD"/>
    <property type="match status" value="1"/>
</dbReference>